<protein>
    <submittedName>
        <fullName evidence="3">SDR family NAD(P)-dependent oxidoreductase</fullName>
    </submittedName>
</protein>
<feature type="domain" description="NAD-dependent epimerase/dehydratase" evidence="2">
    <location>
        <begin position="3"/>
        <end position="229"/>
    </location>
</feature>
<gene>
    <name evidence="3" type="ORF">DWY26_20315</name>
</gene>
<dbReference type="Proteomes" id="UP000284205">
    <property type="component" value="Unassembled WGS sequence"/>
</dbReference>
<reference evidence="3 4" key="1">
    <citation type="submission" date="2018-08" db="EMBL/GenBank/DDBJ databases">
        <title>A genome reference for cultivated species of the human gut microbiota.</title>
        <authorList>
            <person name="Zou Y."/>
            <person name="Xue W."/>
            <person name="Luo G."/>
        </authorList>
    </citation>
    <scope>NUCLEOTIDE SEQUENCE [LARGE SCALE GENOMIC DNA]</scope>
    <source>
        <strain evidence="3 4">AF24-29LB</strain>
    </source>
</reference>
<sequence>MNVLITGAAGFIGSQLTHRLWKDGVNVVLVDNYSYGSDDNLIFDDCNLIDKVLKVDIRDRERMDAIFSEKAIDYVYNIAGIAPLPDCQSNPCEAIDVNVTGFVNILECSRKYGVKKVIQASTNAMYENETEFPTLENNFKQPTLIYPNTKYCAERFAESFCDTYGMNVTCLRFANVYGPHIDCLRKQPPFVGYMIRELFFDRIPVFHSDGKQRRDYIYVDDLVDLAIKVQCNEGFDCVNVSSNTNYSVNEMYDIVRKIMGKTISAEYADTSHYWVKYPQLYSGAYPIRDEILNHEVNKYSLCDNSLAKEKYGWTPKIGIEEGLRNVINYEVQLLAGRHSLYGS</sequence>
<proteinExistence type="inferred from homology"/>
<name>A0A412FEB1_9BACE</name>
<dbReference type="RefSeq" id="WP_122119002.1">
    <property type="nucleotide sequence ID" value="NZ_JAQCWB010000031.1"/>
</dbReference>
<dbReference type="Pfam" id="PF01370">
    <property type="entry name" value="Epimerase"/>
    <property type="match status" value="1"/>
</dbReference>
<evidence type="ECO:0000259" key="2">
    <source>
        <dbReference type="Pfam" id="PF01370"/>
    </source>
</evidence>
<dbReference type="PANTHER" id="PTHR43000">
    <property type="entry name" value="DTDP-D-GLUCOSE 4,6-DEHYDRATASE-RELATED"/>
    <property type="match status" value="1"/>
</dbReference>
<evidence type="ECO:0000256" key="1">
    <source>
        <dbReference type="ARBA" id="ARBA00007637"/>
    </source>
</evidence>
<organism evidence="3 4">
    <name type="scientific">Bacteroides caccae</name>
    <dbReference type="NCBI Taxonomy" id="47678"/>
    <lineage>
        <taxon>Bacteria</taxon>
        <taxon>Pseudomonadati</taxon>
        <taxon>Bacteroidota</taxon>
        <taxon>Bacteroidia</taxon>
        <taxon>Bacteroidales</taxon>
        <taxon>Bacteroidaceae</taxon>
        <taxon>Bacteroides</taxon>
    </lineage>
</organism>
<evidence type="ECO:0000313" key="4">
    <source>
        <dbReference type="Proteomes" id="UP000284205"/>
    </source>
</evidence>
<dbReference type="AlphaFoldDB" id="A0A412FEB1"/>
<dbReference type="InterPro" id="IPR036291">
    <property type="entry name" value="NAD(P)-bd_dom_sf"/>
</dbReference>
<evidence type="ECO:0000313" key="3">
    <source>
        <dbReference type="EMBL" id="RGR66570.1"/>
    </source>
</evidence>
<dbReference type="InterPro" id="IPR001509">
    <property type="entry name" value="Epimerase_deHydtase"/>
</dbReference>
<comment type="caution">
    <text evidence="3">The sequence shown here is derived from an EMBL/GenBank/DDBJ whole genome shotgun (WGS) entry which is preliminary data.</text>
</comment>
<dbReference type="EMBL" id="QRUO01000028">
    <property type="protein sequence ID" value="RGR66570.1"/>
    <property type="molecule type" value="Genomic_DNA"/>
</dbReference>
<dbReference type="Gene3D" id="3.40.50.720">
    <property type="entry name" value="NAD(P)-binding Rossmann-like Domain"/>
    <property type="match status" value="1"/>
</dbReference>
<dbReference type="SUPFAM" id="SSF51735">
    <property type="entry name" value="NAD(P)-binding Rossmann-fold domains"/>
    <property type="match status" value="1"/>
</dbReference>
<accession>A0A412FEB1</accession>
<comment type="similarity">
    <text evidence="1">Belongs to the NAD(P)-dependent epimerase/dehydratase family.</text>
</comment>